<comment type="similarity">
    <text evidence="2">Belongs to the anaerobic coproporphyrinogen-III oxidase family. HemW subfamily.</text>
</comment>
<protein>
    <recommendedName>
        <fullName evidence="3 10">Heme chaperone HemW</fullName>
    </recommendedName>
</protein>
<keyword evidence="10" id="KW-0963">Cytoplasm</keyword>
<comment type="caution">
    <text evidence="12">The sequence shown here is derived from an EMBL/GenBank/DDBJ whole genome shotgun (WGS) entry which is preliminary data.</text>
</comment>
<keyword evidence="10" id="KW-0004">4Fe-4S</keyword>
<evidence type="ECO:0000313" key="13">
    <source>
        <dbReference type="Proteomes" id="UP000294914"/>
    </source>
</evidence>
<keyword evidence="4 10" id="KW-0349">Heme</keyword>
<dbReference type="SFLD" id="SFLDF00288">
    <property type="entry name" value="HemN-like__clustered_with_nucl"/>
    <property type="match status" value="1"/>
</dbReference>
<dbReference type="GO" id="GO:0046872">
    <property type="term" value="F:metal ion binding"/>
    <property type="evidence" value="ECO:0007669"/>
    <property type="project" value="UniProtKB-UniRule"/>
</dbReference>
<dbReference type="InterPro" id="IPR007197">
    <property type="entry name" value="rSAM"/>
</dbReference>
<evidence type="ECO:0000256" key="9">
    <source>
        <dbReference type="ARBA" id="ARBA00023186"/>
    </source>
</evidence>
<dbReference type="OrthoDB" id="9808022at2"/>
<dbReference type="AlphaFoldDB" id="A0A4V3H4Q7"/>
<comment type="cofactor">
    <cofactor evidence="1">
        <name>[4Fe-4S] cluster</name>
        <dbReference type="ChEBI" id="CHEBI:49883"/>
    </cofactor>
</comment>
<evidence type="ECO:0000256" key="7">
    <source>
        <dbReference type="ARBA" id="ARBA00023004"/>
    </source>
</evidence>
<dbReference type="SMART" id="SM00729">
    <property type="entry name" value="Elp3"/>
    <property type="match status" value="1"/>
</dbReference>
<evidence type="ECO:0000259" key="11">
    <source>
        <dbReference type="PROSITE" id="PS51918"/>
    </source>
</evidence>
<accession>A0A4V3H4Q7</accession>
<keyword evidence="8 10" id="KW-0411">Iron-sulfur</keyword>
<sequence length="385" mass="43402">MLHFTSLPPLSLYIHFPWCTRKCPYCDFNSHALNDELPERAYIDALLRDLEQDLPLIWGRKVNTIFMGGGTPSLFSPESLEYLLSQLRARLALAADIEITLEANPDSSEAAKFAEFRAAGINRLSIGIQSFDADQLQKLGRIHDRQQAFAAAEAAHAAGFDNFNLDLMFALPDQTLDQALADLHNAIALEPTHLSHYQLTIEPNTWFYHHPPPLPDDDLAWEMQSRCQAVLGEHGYAQYEVSAYARPDRQCRHNRNYWEFGDYLGIGAGAHDKLSDAAAGRIVRRSKQRNPRDYLQDGNFVQSEQVPDETDVLFEFMLNALRLNDGFELALFEHHTGLSRDVLQAPLQQAVADGLIEQAGDHIKSSMRGQQYLNDLIARFLPDAG</sequence>
<dbReference type="PANTHER" id="PTHR13932">
    <property type="entry name" value="COPROPORPHYRINIGEN III OXIDASE"/>
    <property type="match status" value="1"/>
</dbReference>
<dbReference type="Gene3D" id="3.20.20.70">
    <property type="entry name" value="Aldolase class I"/>
    <property type="match status" value="1"/>
</dbReference>
<dbReference type="Pfam" id="PF04055">
    <property type="entry name" value="Radical_SAM"/>
    <property type="match status" value="1"/>
</dbReference>
<dbReference type="EMBL" id="SOQX01000001">
    <property type="protein sequence ID" value="TDY04055.1"/>
    <property type="molecule type" value="Genomic_DNA"/>
</dbReference>
<dbReference type="InterPro" id="IPR004559">
    <property type="entry name" value="HemW-like"/>
</dbReference>
<name>A0A4V3H4Q7_9GAMM</name>
<dbReference type="Pfam" id="PF06969">
    <property type="entry name" value="HemN_C"/>
    <property type="match status" value="1"/>
</dbReference>
<gene>
    <name evidence="12" type="ORF">EDC23_0427</name>
</gene>
<evidence type="ECO:0000256" key="3">
    <source>
        <dbReference type="ARBA" id="ARBA00017228"/>
    </source>
</evidence>
<evidence type="ECO:0000256" key="5">
    <source>
        <dbReference type="ARBA" id="ARBA00022691"/>
    </source>
</evidence>
<evidence type="ECO:0000256" key="8">
    <source>
        <dbReference type="ARBA" id="ARBA00023014"/>
    </source>
</evidence>
<keyword evidence="5 10" id="KW-0949">S-adenosyl-L-methionine</keyword>
<dbReference type="InterPro" id="IPR058240">
    <property type="entry name" value="rSAM_sf"/>
</dbReference>
<dbReference type="InterPro" id="IPR010723">
    <property type="entry name" value="HemN_C"/>
</dbReference>
<dbReference type="NCBIfam" id="TIGR00539">
    <property type="entry name" value="hemN_rel"/>
    <property type="match status" value="1"/>
</dbReference>
<comment type="subcellular location">
    <subcellularLocation>
        <location evidence="10">Cytoplasm</location>
    </subcellularLocation>
</comment>
<evidence type="ECO:0000256" key="6">
    <source>
        <dbReference type="ARBA" id="ARBA00022723"/>
    </source>
</evidence>
<dbReference type="Proteomes" id="UP000294914">
    <property type="component" value="Unassembled WGS sequence"/>
</dbReference>
<feature type="domain" description="Radical SAM core" evidence="11">
    <location>
        <begin position="4"/>
        <end position="237"/>
    </location>
</feature>
<dbReference type="RefSeq" id="WP_134080633.1">
    <property type="nucleotide sequence ID" value="NZ_SOQX01000001.1"/>
</dbReference>
<dbReference type="SFLD" id="SFLDS00029">
    <property type="entry name" value="Radical_SAM"/>
    <property type="match status" value="1"/>
</dbReference>
<evidence type="ECO:0000256" key="4">
    <source>
        <dbReference type="ARBA" id="ARBA00022617"/>
    </source>
</evidence>
<dbReference type="GO" id="GO:0004109">
    <property type="term" value="F:coproporphyrinogen oxidase activity"/>
    <property type="evidence" value="ECO:0007669"/>
    <property type="project" value="InterPro"/>
</dbReference>
<organism evidence="12 13">
    <name type="scientific">Thiohalophilus thiocyanatoxydans</name>
    <dbReference type="NCBI Taxonomy" id="381308"/>
    <lineage>
        <taxon>Bacteria</taxon>
        <taxon>Pseudomonadati</taxon>
        <taxon>Pseudomonadota</taxon>
        <taxon>Gammaproteobacteria</taxon>
        <taxon>Thiohalomonadales</taxon>
        <taxon>Thiohalophilaceae</taxon>
        <taxon>Thiohalophilus</taxon>
    </lineage>
</organism>
<evidence type="ECO:0000256" key="10">
    <source>
        <dbReference type="RuleBase" id="RU364116"/>
    </source>
</evidence>
<dbReference type="InterPro" id="IPR006638">
    <property type="entry name" value="Elp3/MiaA/NifB-like_rSAM"/>
</dbReference>
<dbReference type="SFLD" id="SFLDG01082">
    <property type="entry name" value="B12-binding_domain_containing"/>
    <property type="match status" value="1"/>
</dbReference>
<keyword evidence="6 10" id="KW-0479">Metal-binding</keyword>
<dbReference type="PANTHER" id="PTHR13932:SF5">
    <property type="entry name" value="RADICAL S-ADENOSYL METHIONINE DOMAIN-CONTAINING PROTEIN 1, MITOCHONDRIAL"/>
    <property type="match status" value="1"/>
</dbReference>
<dbReference type="CDD" id="cd01335">
    <property type="entry name" value="Radical_SAM"/>
    <property type="match status" value="1"/>
</dbReference>
<dbReference type="PROSITE" id="PS51918">
    <property type="entry name" value="RADICAL_SAM"/>
    <property type="match status" value="1"/>
</dbReference>
<reference evidence="12 13" key="1">
    <citation type="submission" date="2019-03" db="EMBL/GenBank/DDBJ databases">
        <title>Genomic Encyclopedia of Type Strains, Phase IV (KMG-IV): sequencing the most valuable type-strain genomes for metagenomic binning, comparative biology and taxonomic classification.</title>
        <authorList>
            <person name="Goeker M."/>
        </authorList>
    </citation>
    <scope>NUCLEOTIDE SEQUENCE [LARGE SCALE GENOMIC DNA]</scope>
    <source>
        <strain evidence="12 13">DSM 16326</strain>
    </source>
</reference>
<comment type="function">
    <text evidence="10">Probably acts as a heme chaperone, transferring heme to an unknown acceptor. Binds one molecule of heme per monomer, possibly covalently. Binds 1 [4Fe-4S] cluster. The cluster is coordinated with 3 cysteines and an exchangeable S-adenosyl-L-methionine.</text>
</comment>
<dbReference type="SUPFAM" id="SSF102114">
    <property type="entry name" value="Radical SAM enzymes"/>
    <property type="match status" value="1"/>
</dbReference>
<evidence type="ECO:0000256" key="1">
    <source>
        <dbReference type="ARBA" id="ARBA00001966"/>
    </source>
</evidence>
<evidence type="ECO:0000256" key="2">
    <source>
        <dbReference type="ARBA" id="ARBA00006100"/>
    </source>
</evidence>
<keyword evidence="7 10" id="KW-0408">Iron</keyword>
<dbReference type="GO" id="GO:0051539">
    <property type="term" value="F:4 iron, 4 sulfur cluster binding"/>
    <property type="evidence" value="ECO:0007669"/>
    <property type="project" value="UniProtKB-UniRule"/>
</dbReference>
<dbReference type="GO" id="GO:0005737">
    <property type="term" value="C:cytoplasm"/>
    <property type="evidence" value="ECO:0007669"/>
    <property type="project" value="UniProtKB-SubCell"/>
</dbReference>
<dbReference type="InterPro" id="IPR013785">
    <property type="entry name" value="Aldolase_TIM"/>
</dbReference>
<keyword evidence="13" id="KW-1185">Reference proteome</keyword>
<dbReference type="InterPro" id="IPR034505">
    <property type="entry name" value="Coproporphyrinogen-III_oxidase"/>
</dbReference>
<evidence type="ECO:0000313" key="12">
    <source>
        <dbReference type="EMBL" id="TDY04055.1"/>
    </source>
</evidence>
<dbReference type="GO" id="GO:0006779">
    <property type="term" value="P:porphyrin-containing compound biosynthetic process"/>
    <property type="evidence" value="ECO:0007669"/>
    <property type="project" value="InterPro"/>
</dbReference>
<proteinExistence type="inferred from homology"/>
<dbReference type="SFLD" id="SFLDF00562">
    <property type="entry name" value="HemN-like__clustered_with_heat"/>
    <property type="match status" value="1"/>
</dbReference>
<dbReference type="SFLD" id="SFLDG01065">
    <property type="entry name" value="anaerobic_coproporphyrinogen-I"/>
    <property type="match status" value="1"/>
</dbReference>
<keyword evidence="9 10" id="KW-0143">Chaperone</keyword>